<proteinExistence type="predicted"/>
<comment type="subcellular location">
    <subcellularLocation>
        <location evidence="1">Endoplasmic reticulum membrane</location>
    </subcellularLocation>
</comment>
<feature type="domain" description="SMP-LTD" evidence="11">
    <location>
        <begin position="306"/>
        <end position="602"/>
    </location>
</feature>
<evidence type="ECO:0000256" key="2">
    <source>
        <dbReference type="ARBA" id="ARBA00022448"/>
    </source>
</evidence>
<dbReference type="PROSITE" id="PS51847">
    <property type="entry name" value="SMP"/>
    <property type="match status" value="1"/>
</dbReference>
<evidence type="ECO:0000256" key="3">
    <source>
        <dbReference type="ARBA" id="ARBA00022692"/>
    </source>
</evidence>
<evidence type="ECO:0000256" key="7">
    <source>
        <dbReference type="ARBA" id="ARBA00023121"/>
    </source>
</evidence>
<evidence type="ECO:0000256" key="8">
    <source>
        <dbReference type="ARBA" id="ARBA00023136"/>
    </source>
</evidence>
<keyword evidence="8 10" id="KW-0472">Membrane</keyword>
<feature type="compositionally biased region" description="Low complexity" evidence="9">
    <location>
        <begin position="470"/>
        <end position="482"/>
    </location>
</feature>
<keyword evidence="6" id="KW-0445">Lipid transport</keyword>
<dbReference type="GO" id="GO:0006869">
    <property type="term" value="P:lipid transport"/>
    <property type="evidence" value="ECO:0007669"/>
    <property type="project" value="UniProtKB-KW"/>
</dbReference>
<dbReference type="CDD" id="cd21675">
    <property type="entry name" value="SMP_TEX2"/>
    <property type="match status" value="1"/>
</dbReference>
<feature type="region of interest" description="Disordered" evidence="9">
    <location>
        <begin position="443"/>
        <end position="483"/>
    </location>
</feature>
<keyword evidence="2" id="KW-0813">Transport</keyword>
<evidence type="ECO:0000256" key="5">
    <source>
        <dbReference type="ARBA" id="ARBA00022989"/>
    </source>
</evidence>
<dbReference type="AlphaFoldDB" id="A0A2R5LDV9"/>
<protein>
    <submittedName>
        <fullName evidence="12">Putative conserved secreted protein</fullName>
    </submittedName>
</protein>
<feature type="compositionally biased region" description="Acidic residues" evidence="9">
    <location>
        <begin position="450"/>
        <end position="463"/>
    </location>
</feature>
<feature type="region of interest" description="Disordered" evidence="9">
    <location>
        <begin position="182"/>
        <end position="203"/>
    </location>
</feature>
<evidence type="ECO:0000256" key="10">
    <source>
        <dbReference type="SAM" id="Phobius"/>
    </source>
</evidence>
<dbReference type="PANTHER" id="PTHR13466:SF0">
    <property type="entry name" value="SMP-LTD DOMAIN-CONTAINING PROTEIN"/>
    <property type="match status" value="1"/>
</dbReference>
<dbReference type="InterPro" id="IPR019411">
    <property type="entry name" value="MMM1_dom"/>
</dbReference>
<dbReference type="GO" id="GO:0008289">
    <property type="term" value="F:lipid binding"/>
    <property type="evidence" value="ECO:0007669"/>
    <property type="project" value="UniProtKB-KW"/>
</dbReference>
<sequence>MAFVVLAVAMPLPSFISGFVMGIVLSALGFSFAWYLLVPTEPKVPFVVPDYKHMPPLRVPKGMSCVGDTVRSDTATYEGWMCQLPFSLEYNVETHHMNNTQSVNLVLCGSILRLRWPKNGVPRRAMWNEKRPDPIFIDHRHYNISSAKLMLLPEKLSKQRIWNRKYPICLVIPSEEHLEEQGKELATFTSPSSNGTEEQQQRAQSNHTVLYLFARTCRSKEEWFHRFRHAITSTSLSKAKKAQFGDAIPTSISFEVYMSALMMRHGEEPPKSPKGSSARFTAGHAAHGTQSSSSIRPSPQLVSSPLSYQSDTQWINVLLGRMFHDFLTHREWADVVRERIQKKLAKIKVPFFMEELMVTDINLGTELPYIRRTSEAVSDERGVWVDLDLTYSGAFSMTLTTKLNLMRLKRSQAEEMQSFSYLEIPLCESAGSEPLSRRRLTLSSINHENTDEDSAVSSDEDEGNVDRAESSAISKDPSSASAGTGKKILDLVDKIAQSKYFQQATENRYIKRKMEEMSNTPLVLTVEVAYLIGTLALNVPPPPTDRVWYGFRTLPKMQLVAKPKLGEKEVTIARVTERIEKMLFLEFQRILVMPNMDDFVLPIMHSDV</sequence>
<feature type="compositionally biased region" description="Polar residues" evidence="9">
    <location>
        <begin position="187"/>
        <end position="203"/>
    </location>
</feature>
<dbReference type="EMBL" id="GGLE01003556">
    <property type="protein sequence ID" value="MBY07682.1"/>
    <property type="molecule type" value="Transcribed_RNA"/>
</dbReference>
<keyword evidence="4" id="KW-0256">Endoplasmic reticulum</keyword>
<evidence type="ECO:0000256" key="4">
    <source>
        <dbReference type="ARBA" id="ARBA00022824"/>
    </source>
</evidence>
<feature type="region of interest" description="Disordered" evidence="9">
    <location>
        <begin position="265"/>
        <end position="298"/>
    </location>
</feature>
<keyword evidence="7" id="KW-0446">Lipid-binding</keyword>
<feature type="transmembrane region" description="Helical" evidence="10">
    <location>
        <begin position="12"/>
        <end position="37"/>
    </location>
</feature>
<accession>A0A2R5LDV9</accession>
<dbReference type="GO" id="GO:0005789">
    <property type="term" value="C:endoplasmic reticulum membrane"/>
    <property type="evidence" value="ECO:0007669"/>
    <property type="project" value="UniProtKB-SubCell"/>
</dbReference>
<keyword evidence="5 10" id="KW-1133">Transmembrane helix</keyword>
<evidence type="ECO:0000259" key="11">
    <source>
        <dbReference type="PROSITE" id="PS51847"/>
    </source>
</evidence>
<reference evidence="12" key="1">
    <citation type="submission" date="2018-03" db="EMBL/GenBank/DDBJ databases">
        <title>The relapsing fever spirochete Borrelia turicatae persists in the highly oxidative environment of its soft-bodied tick vector.</title>
        <authorList>
            <person name="Bourret T.J."/>
            <person name="Boyle W.K."/>
            <person name="Valenzuela J.G."/>
            <person name="Oliveira F."/>
            <person name="Lopez J.E."/>
        </authorList>
    </citation>
    <scope>NUCLEOTIDE SEQUENCE</scope>
    <source>
        <strain evidence="12">Kansas strain/isolate</strain>
        <tissue evidence="12">Salivary glands</tissue>
    </source>
</reference>
<organism evidence="12">
    <name type="scientific">Ornithodoros turicata</name>
    <dbReference type="NCBI Taxonomy" id="34597"/>
    <lineage>
        <taxon>Eukaryota</taxon>
        <taxon>Metazoa</taxon>
        <taxon>Ecdysozoa</taxon>
        <taxon>Arthropoda</taxon>
        <taxon>Chelicerata</taxon>
        <taxon>Arachnida</taxon>
        <taxon>Acari</taxon>
        <taxon>Parasitiformes</taxon>
        <taxon>Ixodida</taxon>
        <taxon>Ixodoidea</taxon>
        <taxon>Argasidae</taxon>
        <taxon>Ornithodorinae</taxon>
        <taxon>Ornithodoros</taxon>
    </lineage>
</organism>
<keyword evidence="3 10" id="KW-0812">Transmembrane</keyword>
<evidence type="ECO:0000256" key="1">
    <source>
        <dbReference type="ARBA" id="ARBA00004586"/>
    </source>
</evidence>
<evidence type="ECO:0000256" key="9">
    <source>
        <dbReference type="SAM" id="MobiDB-lite"/>
    </source>
</evidence>
<evidence type="ECO:0000313" key="12">
    <source>
        <dbReference type="EMBL" id="MBY07682.1"/>
    </source>
</evidence>
<dbReference type="PANTHER" id="PTHR13466">
    <property type="entry name" value="TEX2 PROTEIN-RELATED"/>
    <property type="match status" value="1"/>
</dbReference>
<dbReference type="Pfam" id="PF10296">
    <property type="entry name" value="MMM1"/>
    <property type="match status" value="1"/>
</dbReference>
<name>A0A2R5LDV9_9ACAR</name>
<feature type="compositionally biased region" description="Polar residues" evidence="9">
    <location>
        <begin position="288"/>
        <end position="298"/>
    </location>
</feature>
<evidence type="ECO:0000256" key="6">
    <source>
        <dbReference type="ARBA" id="ARBA00023055"/>
    </source>
</evidence>
<dbReference type="InterPro" id="IPR031468">
    <property type="entry name" value="SMP_LBD"/>
</dbReference>